<dbReference type="STRING" id="1641165.XM38_25775"/>
<dbReference type="RefSeq" id="WP_088430816.1">
    <property type="nucleotide sequence ID" value="NZ_CP021983.2"/>
</dbReference>
<dbReference type="Gene3D" id="3.60.40.10">
    <property type="entry name" value="PPM-type phosphatase domain"/>
    <property type="match status" value="1"/>
</dbReference>
<evidence type="ECO:0000313" key="5">
    <source>
        <dbReference type="Proteomes" id="UP000191901"/>
    </source>
</evidence>
<dbReference type="SMART" id="SM00331">
    <property type="entry name" value="PP2C_SIG"/>
    <property type="match status" value="1"/>
</dbReference>
<name>A0A1Z3HSA5_9CYAN</name>
<dbReference type="Proteomes" id="UP000191901">
    <property type="component" value="Chromosome"/>
</dbReference>
<feature type="domain" description="PPM-type phosphatase" evidence="3">
    <location>
        <begin position="238"/>
        <end position="506"/>
    </location>
</feature>
<keyword evidence="2" id="KW-0472">Membrane</keyword>
<organism evidence="4 5">
    <name type="scientific">Halomicronema hongdechloris C2206</name>
    <dbReference type="NCBI Taxonomy" id="1641165"/>
    <lineage>
        <taxon>Bacteria</taxon>
        <taxon>Bacillati</taxon>
        <taxon>Cyanobacteriota</taxon>
        <taxon>Cyanophyceae</taxon>
        <taxon>Nodosilineales</taxon>
        <taxon>Nodosilineaceae</taxon>
        <taxon>Halomicronema</taxon>
    </lineage>
</organism>
<dbReference type="SUPFAM" id="SSF81606">
    <property type="entry name" value="PP2C-like"/>
    <property type="match status" value="1"/>
</dbReference>
<feature type="region of interest" description="Disordered" evidence="1">
    <location>
        <begin position="670"/>
        <end position="708"/>
    </location>
</feature>
<keyword evidence="2" id="KW-0812">Transmembrane</keyword>
<dbReference type="PROSITE" id="PS51746">
    <property type="entry name" value="PPM_2"/>
    <property type="match status" value="1"/>
</dbReference>
<reference evidence="4 5" key="1">
    <citation type="journal article" date="2016" name="Biochim. Biophys. Acta">
        <title>Characterization of red-shifted phycobilisomes isolated from the chlorophyll f-containing cyanobacterium Halomicronema hongdechloris.</title>
        <authorList>
            <person name="Li Y."/>
            <person name="Lin Y."/>
            <person name="Garvey C.J."/>
            <person name="Birch D."/>
            <person name="Corkery R.W."/>
            <person name="Loughlin P.C."/>
            <person name="Scheer H."/>
            <person name="Willows R.D."/>
            <person name="Chen M."/>
        </authorList>
    </citation>
    <scope>NUCLEOTIDE SEQUENCE [LARGE SCALE GENOMIC DNA]</scope>
    <source>
        <strain evidence="4 5">C2206</strain>
    </source>
</reference>
<dbReference type="EMBL" id="CP021983">
    <property type="protein sequence ID" value="ASC73193.1"/>
    <property type="molecule type" value="Genomic_DNA"/>
</dbReference>
<accession>A0A1Z3HSA5</accession>
<dbReference type="InterPro" id="IPR015655">
    <property type="entry name" value="PP2C"/>
</dbReference>
<dbReference type="Pfam" id="PF13672">
    <property type="entry name" value="PP2C_2"/>
    <property type="match status" value="1"/>
</dbReference>
<evidence type="ECO:0000256" key="1">
    <source>
        <dbReference type="SAM" id="MobiDB-lite"/>
    </source>
</evidence>
<dbReference type="OrthoDB" id="500607at2"/>
<dbReference type="PANTHER" id="PTHR13832:SF827">
    <property type="entry name" value="PROTEIN PHOSPHATASE 1L"/>
    <property type="match status" value="1"/>
</dbReference>
<dbReference type="InterPro" id="IPR036457">
    <property type="entry name" value="PPM-type-like_dom_sf"/>
</dbReference>
<proteinExistence type="predicted"/>
<evidence type="ECO:0000259" key="3">
    <source>
        <dbReference type="PROSITE" id="PS51746"/>
    </source>
</evidence>
<feature type="compositionally biased region" description="Low complexity" evidence="1">
    <location>
        <begin position="670"/>
        <end position="684"/>
    </location>
</feature>
<keyword evidence="5" id="KW-1185">Reference proteome</keyword>
<dbReference type="CDD" id="cd00143">
    <property type="entry name" value="PP2Cc"/>
    <property type="match status" value="1"/>
</dbReference>
<gene>
    <name evidence="4" type="ORF">XM38_041550</name>
</gene>
<keyword evidence="2" id="KW-1133">Transmembrane helix</keyword>
<sequence>MCQVCQTPLLHRYLWSTGPQPITLPEGTRLADRYQVKAGGIVLDTRPGLAPEPVDEVPDFCLPYLQLSDFPLHVPRPYALVPAVPELSLHAPVVLLEEAAISTTAGTPEVLPGLAQAWATAPGLRQLNWLWQMARLWQPCVTQGVGTTLLTPDVLRVDGALIKFLELRADANPLAESPQLLGSQWQSLIPAAHASLRPYLERLCDQLSTGHIATASALVAQLERALLASTEDQTVTLALATYTDQGPTRQRNEDACYPDGGTATALTFGTGQTDQPWPLMIVCDGIGGHEGGDVASHLAITTICQELQSLRQEAVSRSTRLEPATVTNHLHRAIRVANDAIAQRNDREQRQARERMGTTLVTALIAPPFLYIAHVGDSRAYRITAHGCRQVTLDDDVATREMRLGYGFYQQALQQPSAGSLIQALGMGSSQGIYPTVQHFLLEGEALFLLCSDGLSDNDRVESFWQIELQPILAGKRSVKKAGQHLIDLANLCNGHDNVTVGLLQLQPAPCEPDPQRLLAAAAIAAPEPLVMPSPEQVPPPAQRLRTIFWGGLLALGVGAGAGLWWWHWQQRQALMPRQSPTALAPAEDSLPRPSSSVSAGKLLQVKQPMAVNGASGSARFLEVHSTPTAGPLDQALAHIPPGSILKVEKRQVIADSTAWISIVVCSVPGSSASPESASRSDSPGGASTSGVLATPGPPLGPGDQGWIPEATLMTLTESTLTTPACP</sequence>
<protein>
    <submittedName>
        <fullName evidence="4">Protein serin-threonin phosphatase</fullName>
    </submittedName>
</protein>
<dbReference type="InterPro" id="IPR001932">
    <property type="entry name" value="PPM-type_phosphatase-like_dom"/>
</dbReference>
<evidence type="ECO:0000313" key="4">
    <source>
        <dbReference type="EMBL" id="ASC73193.1"/>
    </source>
</evidence>
<feature type="transmembrane region" description="Helical" evidence="2">
    <location>
        <begin position="548"/>
        <end position="569"/>
    </location>
</feature>
<dbReference type="PANTHER" id="PTHR13832">
    <property type="entry name" value="PROTEIN PHOSPHATASE 2C"/>
    <property type="match status" value="1"/>
</dbReference>
<dbReference type="GO" id="GO:0004722">
    <property type="term" value="F:protein serine/threonine phosphatase activity"/>
    <property type="evidence" value="ECO:0007669"/>
    <property type="project" value="InterPro"/>
</dbReference>
<evidence type="ECO:0000256" key="2">
    <source>
        <dbReference type="SAM" id="Phobius"/>
    </source>
</evidence>
<dbReference type="KEGG" id="hhg:XM38_041550"/>
<dbReference type="AlphaFoldDB" id="A0A1Z3HSA5"/>
<dbReference type="SMART" id="SM00332">
    <property type="entry name" value="PP2Cc"/>
    <property type="match status" value="1"/>
</dbReference>